<feature type="compositionally biased region" description="Low complexity" evidence="1">
    <location>
        <begin position="1008"/>
        <end position="1026"/>
    </location>
</feature>
<feature type="region of interest" description="Disordered" evidence="1">
    <location>
        <begin position="629"/>
        <end position="660"/>
    </location>
</feature>
<gene>
    <name evidence="2" type="ORF">MAR_008014</name>
</gene>
<feature type="region of interest" description="Disordered" evidence="1">
    <location>
        <begin position="1008"/>
        <end position="1061"/>
    </location>
</feature>
<sequence length="1230" mass="135205">MPPGAPVYSSQPQMFYSGAPVQQPECVFYGPQYGPAYNSLPRMFYSGRPVRPLKSVSSFHIRMDNHKGQQMYQGVSHPRPGPTPLFVPPRGVSMGPPMYSHPMPTQGASTHHHPPPSQGPGRYPYPQGGVGRPQPWSAAITPPSPALVNLTTQSLDDLEETGSSLRPCIGHRQCCSSLYSQCKFRVKMAQTIGAKELQQYPLSRSSSIKVLWQFPDEEIMHIILETSPLSQQFVFLGIIVKEMISKFDIKLSIDFILFKRPSAVASFSCSFESVCNIASKSNLTALTAASKLNHRLQTAQQLSDRFVQESKGLVLLALEQELMLPVVISAVTCLEADSSAPALDQPWPTEATGALVAPTHIWSCQTMYSSASAQIQIYSHVYSSSPQSLPCSVQLPPRLKLLEDYCKAKQPAGVVAASESFLVAASNHGIVIDHPKSSTLQSSFSTPPPGWQGATADPFMKAASNHGIHIELPKSSQPQDPKLIPTDWCSVPGKDNASDVNGESSGSVLFNSEAVTTRPVCASDALNQHELALTTLMQSFMGNGDIEHIDVKSQISETNYGKSVYSRYQSNGDKDHNKDDVKIGVKEQECLKQDTAEGCELGNGDNTFSDESIDVIEDHEFLSGQVELSTHYSQDSEQELDHSSTLKGRKNEDCYDEVDGSETVHSAASVLNALEEKIHGEIVKFDKQIDMKRNQEELDDDEGLGKLTLENVKKELDNKAHGKFYMMDTGEKDKIIKNWMKTMEEASEQQDKLLTSVNEDKVSLGEVAASVVKKAIAKGVLKWVVGQNLTVETNPVIQENVVSSSESDLNEDIIGVTVSTTPDLDEVVLKSTEENNNVVFVKGAMDDRHRRISQDSDITVSNRKVKSELVDTEPVPSTSERSGDDFEKFFFKCKASQHGIVIESPGKKGEVQNQMKESKDNGMKNENDNARNELPFNENLIEIPSGLRLARKRTLSELDSGNTSREGSQSDSLDAFKMKALQRGITIQDSKEGVLDSDAELELLNTSGRVSRGSSNSSERFSRQSSVDTARVRHASTPDPSLTILNPSSQEMKPRRKNGISEGSQIRAEAPEFVPGKELNARTTSFKPKEQIPKKPKIFYIPTPKEEVPNPSVSIQATPNIRHVSSETKRFRKKDCSTETSNCITREVCVNTDESHAKESLGGRTIKTTARYVTKSVNTDVPAKRTVGINVRMKPPAKVAKETMTDALHVQDDASKADVTFLADKVKALQ</sequence>
<feature type="region of interest" description="Disordered" evidence="1">
    <location>
        <begin position="907"/>
        <end position="935"/>
    </location>
</feature>
<feature type="non-terminal residue" evidence="2">
    <location>
        <position position="1"/>
    </location>
</feature>
<dbReference type="Proteomes" id="UP001164746">
    <property type="component" value="Chromosome 4"/>
</dbReference>
<feature type="region of interest" description="Disordered" evidence="1">
    <location>
        <begin position="96"/>
        <end position="143"/>
    </location>
</feature>
<evidence type="ECO:0000256" key="1">
    <source>
        <dbReference type="SAM" id="MobiDB-lite"/>
    </source>
</evidence>
<name>A0ABY7DYU5_MYAAR</name>
<feature type="compositionally biased region" description="Basic and acidic residues" evidence="1">
    <location>
        <begin position="639"/>
        <end position="653"/>
    </location>
</feature>
<evidence type="ECO:0000313" key="3">
    <source>
        <dbReference type="Proteomes" id="UP001164746"/>
    </source>
</evidence>
<feature type="compositionally biased region" description="Low complexity" evidence="1">
    <location>
        <begin position="119"/>
        <end position="135"/>
    </location>
</feature>
<feature type="compositionally biased region" description="Polar residues" evidence="1">
    <location>
        <begin position="1038"/>
        <end position="1051"/>
    </location>
</feature>
<reference evidence="2" key="1">
    <citation type="submission" date="2022-11" db="EMBL/GenBank/DDBJ databases">
        <title>Centuries of genome instability and evolution in soft-shell clam transmissible cancer (bioRxiv).</title>
        <authorList>
            <person name="Hart S.F.M."/>
            <person name="Yonemitsu M.A."/>
            <person name="Giersch R.M."/>
            <person name="Beal B.F."/>
            <person name="Arriagada G."/>
            <person name="Davis B.W."/>
            <person name="Ostrander E.A."/>
            <person name="Goff S.P."/>
            <person name="Metzger M.J."/>
        </authorList>
    </citation>
    <scope>NUCLEOTIDE SEQUENCE</scope>
    <source>
        <strain evidence="2">MELC-2E11</strain>
        <tissue evidence="2">Siphon/mantle</tissue>
    </source>
</reference>
<proteinExistence type="predicted"/>
<keyword evidence="3" id="KW-1185">Reference proteome</keyword>
<feature type="compositionally biased region" description="Basic and acidic residues" evidence="1">
    <location>
        <begin position="907"/>
        <end position="931"/>
    </location>
</feature>
<accession>A0ABY7DYU5</accession>
<evidence type="ECO:0000313" key="2">
    <source>
        <dbReference type="EMBL" id="WAR01456.1"/>
    </source>
</evidence>
<organism evidence="2 3">
    <name type="scientific">Mya arenaria</name>
    <name type="common">Soft-shell clam</name>
    <dbReference type="NCBI Taxonomy" id="6604"/>
    <lineage>
        <taxon>Eukaryota</taxon>
        <taxon>Metazoa</taxon>
        <taxon>Spiralia</taxon>
        <taxon>Lophotrochozoa</taxon>
        <taxon>Mollusca</taxon>
        <taxon>Bivalvia</taxon>
        <taxon>Autobranchia</taxon>
        <taxon>Heteroconchia</taxon>
        <taxon>Euheterodonta</taxon>
        <taxon>Imparidentia</taxon>
        <taxon>Neoheterodontei</taxon>
        <taxon>Myida</taxon>
        <taxon>Myoidea</taxon>
        <taxon>Myidae</taxon>
        <taxon>Mya</taxon>
    </lineage>
</organism>
<dbReference type="EMBL" id="CP111015">
    <property type="protein sequence ID" value="WAR01456.1"/>
    <property type="molecule type" value="Genomic_DNA"/>
</dbReference>
<protein>
    <submittedName>
        <fullName evidence="2">Uncharacterized protein</fullName>
    </submittedName>
</protein>